<name>A0ABQ8RJZ5_FUSEQ</name>
<keyword evidence="3" id="KW-1185">Reference proteome</keyword>
<organism evidence="2 3">
    <name type="scientific">Fusarium equiseti</name>
    <name type="common">Fusarium scirpi</name>
    <dbReference type="NCBI Taxonomy" id="61235"/>
    <lineage>
        <taxon>Eukaryota</taxon>
        <taxon>Fungi</taxon>
        <taxon>Dikarya</taxon>
        <taxon>Ascomycota</taxon>
        <taxon>Pezizomycotina</taxon>
        <taxon>Sordariomycetes</taxon>
        <taxon>Hypocreomycetidae</taxon>
        <taxon>Hypocreales</taxon>
        <taxon>Nectriaceae</taxon>
        <taxon>Fusarium</taxon>
        <taxon>Fusarium incarnatum-equiseti species complex</taxon>
    </lineage>
</organism>
<reference evidence="2" key="1">
    <citation type="submission" date="2022-09" db="EMBL/GenBank/DDBJ databases">
        <title>Fusarium specimens isolated from Avocado Roots.</title>
        <authorList>
            <person name="Stajich J."/>
            <person name="Roper C."/>
            <person name="Heimlech-Rivalta G."/>
        </authorList>
    </citation>
    <scope>NUCLEOTIDE SEQUENCE</scope>
    <source>
        <strain evidence="2">CF00095</strain>
    </source>
</reference>
<evidence type="ECO:0000313" key="2">
    <source>
        <dbReference type="EMBL" id="KAJ4136576.1"/>
    </source>
</evidence>
<feature type="region of interest" description="Disordered" evidence="1">
    <location>
        <begin position="179"/>
        <end position="202"/>
    </location>
</feature>
<comment type="caution">
    <text evidence="2">The sequence shown here is derived from an EMBL/GenBank/DDBJ whole genome shotgun (WGS) entry which is preliminary data.</text>
</comment>
<evidence type="ECO:0008006" key="4">
    <source>
        <dbReference type="Google" id="ProtNLM"/>
    </source>
</evidence>
<dbReference type="Proteomes" id="UP001152024">
    <property type="component" value="Unassembled WGS sequence"/>
</dbReference>
<protein>
    <recommendedName>
        <fullName evidence="4">Apple domain-containing protein</fullName>
    </recommendedName>
</protein>
<dbReference type="EMBL" id="JAOQBH010000005">
    <property type="protein sequence ID" value="KAJ4136576.1"/>
    <property type="molecule type" value="Genomic_DNA"/>
</dbReference>
<feature type="compositionally biased region" description="Low complexity" evidence="1">
    <location>
        <begin position="182"/>
        <end position="194"/>
    </location>
</feature>
<gene>
    <name evidence="2" type="ORF">NW768_004193</name>
</gene>
<feature type="region of interest" description="Disordered" evidence="1">
    <location>
        <begin position="1"/>
        <end position="29"/>
    </location>
</feature>
<sequence length="248" mass="26281">MAILISSTPSTPTTSEALPATTSSAPTEAPLSCTQMAGSMYSEKFAISCDTISTGESIYRRDEEDGFESCLAKCDNEVRCIAVNFYPSPYSECDLIESFAGTRPSSDVHFASKVILTSTASTSSESIQPTSMSSSMLSSDLPESTSEAISTSAALSSAPEPTTDTSAIATASIDNTTSLGMSTFETSTTKTSTTEAPVPQPPQPCLKELAAEGAEDHNDRVKKLSGGFTQRRDIGFHEHVPQIMRREV</sequence>
<evidence type="ECO:0000256" key="1">
    <source>
        <dbReference type="SAM" id="MobiDB-lite"/>
    </source>
</evidence>
<evidence type="ECO:0000313" key="3">
    <source>
        <dbReference type="Proteomes" id="UP001152024"/>
    </source>
</evidence>
<feature type="region of interest" description="Disordered" evidence="1">
    <location>
        <begin position="121"/>
        <end position="163"/>
    </location>
</feature>
<proteinExistence type="predicted"/>
<accession>A0ABQ8RJZ5</accession>